<keyword evidence="2" id="KW-1185">Reference proteome</keyword>
<reference evidence="2" key="1">
    <citation type="submission" date="2016-10" db="EMBL/GenBank/DDBJ databases">
        <authorList>
            <person name="Varghese N."/>
            <person name="Submissions S."/>
        </authorList>
    </citation>
    <scope>NUCLEOTIDE SEQUENCE [LARGE SCALE GENOMIC DNA]</scope>
    <source>
        <strain evidence="2">Nm71</strain>
    </source>
</reference>
<dbReference type="AlphaFoldDB" id="A0A1I0GJG3"/>
<accession>A0A1I0GJG3</accession>
<proteinExistence type="predicted"/>
<organism evidence="1 2">
    <name type="scientific">Nitrosomonas marina</name>
    <dbReference type="NCBI Taxonomy" id="917"/>
    <lineage>
        <taxon>Bacteria</taxon>
        <taxon>Pseudomonadati</taxon>
        <taxon>Pseudomonadota</taxon>
        <taxon>Betaproteobacteria</taxon>
        <taxon>Nitrosomonadales</taxon>
        <taxon>Nitrosomonadaceae</taxon>
        <taxon>Nitrosomonas</taxon>
    </lineage>
</organism>
<sequence>MTVEADCKKIQLSFTERLALAEKKATCPFIGAAVATGDLPVRNSITEPLASVDDVTHLGNSGGGDLGEVLKIFAKGNHARMFDDSGKPSALLPVGLFSLDFPGSQGSHPGHSGILQGNPAKRDSGRFSQSDFDRLVNYATDGFIKQSDVAAFIAENLARDPGSKVDSKEAAKLVLQDISDAHSQGWDLVKEKLKSFFTNESSAEQSDQKREFAEALTKVAGENNLVGSAGEFGLLFAFFANKPDAKTIDSEPALSVADLTLMFKDKKLPQGWDTWEKTKIDWIKNTAQLLISAASLNIA</sequence>
<name>A0A1I0GJG3_9PROT</name>
<dbReference type="OrthoDB" id="9178507at2"/>
<protein>
    <submittedName>
        <fullName evidence="1">Uncharacterized protein</fullName>
    </submittedName>
</protein>
<dbReference type="EMBL" id="FOIA01000083">
    <property type="protein sequence ID" value="SET71068.1"/>
    <property type="molecule type" value="Genomic_DNA"/>
</dbReference>
<gene>
    <name evidence="1" type="ORF">SAMN05216326_1831</name>
</gene>
<evidence type="ECO:0000313" key="1">
    <source>
        <dbReference type="EMBL" id="SET71068.1"/>
    </source>
</evidence>
<dbReference type="Proteomes" id="UP000199345">
    <property type="component" value="Unassembled WGS sequence"/>
</dbReference>
<dbReference type="RefSeq" id="WP_090662240.1">
    <property type="nucleotide sequence ID" value="NZ_FOIA01000083.1"/>
</dbReference>
<evidence type="ECO:0000313" key="2">
    <source>
        <dbReference type="Proteomes" id="UP000199345"/>
    </source>
</evidence>